<dbReference type="InterPro" id="IPR045851">
    <property type="entry name" value="AMP-bd_C_sf"/>
</dbReference>
<sequence length="516" mass="55319">MTAPNALQGIPASVVHLLRDAAQDYPRHWALRFEGQRLCYADYAGVVGALAQELRPMVAPGKRVGLLLQNSLDLAIATFAVHALRAQVVALNPGYGERELQAMLADADVCLLIADDSVRVDLTTVCNSLSAERILQTGSSGCSFLRLLDSQTALPQDLPGHADLATLQYTGGTTGQPKGVDISHGHLAANLLQREARLPTRPGQEVVLCPMPLFHVSAVAMCLHLSAFAASELIIQRRFDAGSTVHALAHEGVTLMSGAPAIFHDLLRQPDIEQVKAGKLRACYSGAAALPERTLREFERLTGCPIYEGYGQSEAGPCLTYNPVQGVRKPGSVGLPVPGCELRIVDEQGNDVPAGAVGEICVRGPQVMAGYRNRPDLTQQMLRDGWLYTGDLASQDEDGYVFIQGRCQETINVGGFKVYPLEVEQTLRECASVGDCAAFGVPDERLGQVVHAWVTPAPGCTPDEQALRAYCASQLAHYKTPRRIAITDALPRTAVGKLARKELKPVGAVIAPRSAT</sequence>
<reference evidence="3 4" key="1">
    <citation type="submission" date="2019-02" db="EMBL/GenBank/DDBJ databases">
        <title>Genomic Encyclopedia of Type Strains, Phase IV (KMG-IV): sequencing the most valuable type-strain genomes for metagenomic binning, comparative biology and taxonomic classification.</title>
        <authorList>
            <person name="Goeker M."/>
        </authorList>
    </citation>
    <scope>NUCLEOTIDE SEQUENCE [LARGE SCALE GENOMIC DNA]</scope>
    <source>
        <strain evidence="3 4">DSM 23814</strain>
    </source>
</reference>
<dbReference type="OrthoDB" id="9766486at2"/>
<evidence type="ECO:0000259" key="2">
    <source>
        <dbReference type="Pfam" id="PF13193"/>
    </source>
</evidence>
<comment type="caution">
    <text evidence="3">The sequence shown here is derived from an EMBL/GenBank/DDBJ whole genome shotgun (WGS) entry which is preliminary data.</text>
</comment>
<accession>A0A4Q7VPP1</accession>
<dbReference type="Gene3D" id="3.30.300.30">
    <property type="match status" value="1"/>
</dbReference>
<evidence type="ECO:0000313" key="4">
    <source>
        <dbReference type="Proteomes" id="UP000293398"/>
    </source>
</evidence>
<proteinExistence type="predicted"/>
<dbReference type="PROSITE" id="PS00455">
    <property type="entry name" value="AMP_BINDING"/>
    <property type="match status" value="1"/>
</dbReference>
<dbReference type="InterPro" id="IPR020845">
    <property type="entry name" value="AMP-binding_CS"/>
</dbReference>
<name>A0A4Q7VPP1_9BURK</name>
<keyword evidence="4" id="KW-1185">Reference proteome</keyword>
<dbReference type="EMBL" id="SHKO01000001">
    <property type="protein sequence ID" value="RZT98349.1"/>
    <property type="molecule type" value="Genomic_DNA"/>
</dbReference>
<organism evidence="3 4">
    <name type="scientific">Advenella incenata</name>
    <dbReference type="NCBI Taxonomy" id="267800"/>
    <lineage>
        <taxon>Bacteria</taxon>
        <taxon>Pseudomonadati</taxon>
        <taxon>Pseudomonadota</taxon>
        <taxon>Betaproteobacteria</taxon>
        <taxon>Burkholderiales</taxon>
        <taxon>Alcaligenaceae</taxon>
    </lineage>
</organism>
<dbReference type="PANTHER" id="PTHR43767:SF7">
    <property type="entry name" value="MEDIUM_LONG-CHAIN-FATTY-ACID--COA LIGASE FADD8"/>
    <property type="match status" value="1"/>
</dbReference>
<dbReference type="InterPro" id="IPR050237">
    <property type="entry name" value="ATP-dep_AMP-bd_enzyme"/>
</dbReference>
<dbReference type="InterPro" id="IPR042099">
    <property type="entry name" value="ANL_N_sf"/>
</dbReference>
<feature type="domain" description="AMP-dependent synthetase/ligase" evidence="1">
    <location>
        <begin position="19"/>
        <end position="371"/>
    </location>
</feature>
<dbReference type="Gene3D" id="3.40.50.12780">
    <property type="entry name" value="N-terminal domain of ligase-like"/>
    <property type="match status" value="1"/>
</dbReference>
<evidence type="ECO:0000259" key="1">
    <source>
        <dbReference type="Pfam" id="PF00501"/>
    </source>
</evidence>
<dbReference type="InterPro" id="IPR025110">
    <property type="entry name" value="AMP-bd_C"/>
</dbReference>
<dbReference type="Pfam" id="PF13193">
    <property type="entry name" value="AMP-binding_C"/>
    <property type="match status" value="1"/>
</dbReference>
<dbReference type="PANTHER" id="PTHR43767">
    <property type="entry name" value="LONG-CHAIN-FATTY-ACID--COA LIGASE"/>
    <property type="match status" value="1"/>
</dbReference>
<evidence type="ECO:0000313" key="3">
    <source>
        <dbReference type="EMBL" id="RZT98349.1"/>
    </source>
</evidence>
<feature type="domain" description="AMP-binding enzyme C-terminal" evidence="2">
    <location>
        <begin position="422"/>
        <end position="497"/>
    </location>
</feature>
<dbReference type="AlphaFoldDB" id="A0A4Q7VPP1"/>
<dbReference type="InterPro" id="IPR000873">
    <property type="entry name" value="AMP-dep_synth/lig_dom"/>
</dbReference>
<gene>
    <name evidence="3" type="ORF">EV681_0125</name>
</gene>
<dbReference type="Proteomes" id="UP000293398">
    <property type="component" value="Unassembled WGS sequence"/>
</dbReference>
<protein>
    <submittedName>
        <fullName evidence="3">Long-chain acyl-CoA synthetase</fullName>
    </submittedName>
</protein>
<dbReference type="RefSeq" id="WP_130303054.1">
    <property type="nucleotide sequence ID" value="NZ_SHKO01000001.1"/>
</dbReference>
<dbReference type="GO" id="GO:0016877">
    <property type="term" value="F:ligase activity, forming carbon-sulfur bonds"/>
    <property type="evidence" value="ECO:0007669"/>
    <property type="project" value="UniProtKB-ARBA"/>
</dbReference>
<dbReference type="Pfam" id="PF00501">
    <property type="entry name" value="AMP-binding"/>
    <property type="match status" value="1"/>
</dbReference>
<dbReference type="SUPFAM" id="SSF56801">
    <property type="entry name" value="Acetyl-CoA synthetase-like"/>
    <property type="match status" value="1"/>
</dbReference>